<comment type="caution">
    <text evidence="3">The sequence shown here is derived from an EMBL/GenBank/DDBJ whole genome shotgun (WGS) entry which is preliminary data.</text>
</comment>
<keyword evidence="4" id="KW-1185">Reference proteome</keyword>
<proteinExistence type="predicted"/>
<dbReference type="Gene3D" id="2.60.120.260">
    <property type="entry name" value="Galactose-binding domain-like"/>
    <property type="match status" value="1"/>
</dbReference>
<dbReference type="Proteomes" id="UP000004947">
    <property type="component" value="Unassembled WGS sequence"/>
</dbReference>
<dbReference type="EMBL" id="ABCK01000012">
    <property type="protein sequence ID" value="EDM27055.1"/>
    <property type="molecule type" value="Genomic_DNA"/>
</dbReference>
<feature type="region of interest" description="Disordered" evidence="1">
    <location>
        <begin position="230"/>
        <end position="265"/>
    </location>
</feature>
<dbReference type="SUPFAM" id="SSF49785">
    <property type="entry name" value="Galactose-binding domain-like"/>
    <property type="match status" value="1"/>
</dbReference>
<dbReference type="AlphaFoldDB" id="A6DN19"/>
<accession>A6DN19</accession>
<sequence>MKFKLILLLVVFSLSPIQAENLFQDLDPQRDMKVSILKGFKYVKTFNDEGQISFTIKQASEANNLRMTIAKELQVGQTYHLSFTAIAKGQGQVSVGYGTESIQSKKLKPQQLGLKRSFTTKKEPQSYKCTFKVSKKIDAQAKAVFDFSLGAFQGDLIFKDFKLVQVPNPRKIHGKGVIEQVKAPTSVPVQAKKPTLTKAEKVKAERAAKFAKLKAEKAAKAAKRAEAAKAAEAAKRAEAAKSNEAEQAAPEKDEAISPKKVFINI</sequence>
<keyword evidence="2" id="KW-0732">Signal</keyword>
<organism evidence="3 4">
    <name type="scientific">Lentisphaera araneosa HTCC2155</name>
    <dbReference type="NCBI Taxonomy" id="313628"/>
    <lineage>
        <taxon>Bacteria</taxon>
        <taxon>Pseudomonadati</taxon>
        <taxon>Lentisphaerota</taxon>
        <taxon>Lentisphaeria</taxon>
        <taxon>Lentisphaerales</taxon>
        <taxon>Lentisphaeraceae</taxon>
        <taxon>Lentisphaera</taxon>
    </lineage>
</organism>
<name>A6DN19_9BACT</name>
<evidence type="ECO:0000313" key="4">
    <source>
        <dbReference type="Proteomes" id="UP000004947"/>
    </source>
</evidence>
<evidence type="ECO:0000256" key="1">
    <source>
        <dbReference type="SAM" id="MobiDB-lite"/>
    </source>
</evidence>
<evidence type="ECO:0000256" key="2">
    <source>
        <dbReference type="SAM" id="SignalP"/>
    </source>
</evidence>
<dbReference type="InterPro" id="IPR008979">
    <property type="entry name" value="Galactose-bd-like_sf"/>
</dbReference>
<reference evidence="3 4" key="1">
    <citation type="journal article" date="2010" name="J. Bacteriol.">
        <title>Genome sequence of Lentisphaera araneosa HTCC2155T, the type species of the order Lentisphaerales in the phylum Lentisphaerae.</title>
        <authorList>
            <person name="Thrash J.C."/>
            <person name="Cho J.C."/>
            <person name="Vergin K.L."/>
            <person name="Morris R.M."/>
            <person name="Giovannoni S.J."/>
        </authorList>
    </citation>
    <scope>NUCLEOTIDE SEQUENCE [LARGE SCALE GENOMIC DNA]</scope>
    <source>
        <strain evidence="3 4">HTCC2155</strain>
    </source>
</reference>
<feature type="signal peptide" evidence="2">
    <location>
        <begin position="1"/>
        <end position="19"/>
    </location>
</feature>
<protein>
    <submittedName>
        <fullName evidence="3">Uncharacterized protein</fullName>
    </submittedName>
</protein>
<gene>
    <name evidence="3" type="ORF">LNTAR_07419</name>
</gene>
<evidence type="ECO:0000313" key="3">
    <source>
        <dbReference type="EMBL" id="EDM27055.1"/>
    </source>
</evidence>
<feature type="compositionally biased region" description="Basic and acidic residues" evidence="1">
    <location>
        <begin position="230"/>
        <end position="257"/>
    </location>
</feature>
<feature type="chain" id="PRO_5002692388" evidence="2">
    <location>
        <begin position="20"/>
        <end position="265"/>
    </location>
</feature>